<dbReference type="AlphaFoldDB" id="A0A6A8MCJ9"/>
<dbReference type="CDD" id="cd07067">
    <property type="entry name" value="HP_PGM_like"/>
    <property type="match status" value="1"/>
</dbReference>
<organism evidence="3">
    <name type="scientific">Baileyella intestinalis</name>
    <dbReference type="NCBI Taxonomy" id="2606709"/>
    <lineage>
        <taxon>Bacteria</taxon>
        <taxon>Bacillati</taxon>
        <taxon>Bacillota</taxon>
        <taxon>Clostridia</taxon>
        <taxon>Peptostreptococcales</taxon>
        <taxon>Anaerovoracaceae</taxon>
        <taxon>Baileyella</taxon>
    </lineage>
</organism>
<dbReference type="PANTHER" id="PTHR48100:SF59">
    <property type="entry name" value="ADENOSYLCOBALAMIN_ALPHA-RIBAZOLE PHOSPHATASE"/>
    <property type="match status" value="1"/>
</dbReference>
<dbReference type="EMBL" id="VUNB01000004">
    <property type="protein sequence ID" value="MST69166.1"/>
    <property type="molecule type" value="Genomic_DNA"/>
</dbReference>
<dbReference type="Gene3D" id="3.40.50.1240">
    <property type="entry name" value="Phosphoglycerate mutase-like"/>
    <property type="match status" value="1"/>
</dbReference>
<dbReference type="PANTHER" id="PTHR48100">
    <property type="entry name" value="BROAD-SPECIFICITY PHOSPHATASE YOR283W-RELATED"/>
    <property type="match status" value="1"/>
</dbReference>
<feature type="binding site" evidence="2">
    <location>
        <position position="92"/>
    </location>
    <ligand>
        <name>substrate</name>
    </ligand>
</feature>
<accession>A0A6A8MCJ9</accession>
<sequence>MHWRYCRLLSSDLRTGHPCKPYNWRNFNMNRILLIRHGSTPGNMQKRYIGITDEALSPEGMAQIRELSSELMSEQNYQNKQMDRIIVSPLKRAVQSAEILFPERLLITEDSLRETNFGIFEGKNAREISEDPLLQEKYSAWLDSMCQSPVPGGDSIEQFKEATCRAFLGQVSYLEEGESAAFVIHGGSIMAIMERFGFPHHDYYYYHVDNGKFIECLWDGTTLEITGGALCS</sequence>
<evidence type="ECO:0000256" key="2">
    <source>
        <dbReference type="PIRSR" id="PIRSR613078-2"/>
    </source>
</evidence>
<dbReference type="InterPro" id="IPR013078">
    <property type="entry name" value="His_Pase_superF_clade-1"/>
</dbReference>
<evidence type="ECO:0000313" key="3">
    <source>
        <dbReference type="EMBL" id="MST69166.1"/>
    </source>
</evidence>
<feature type="active site" description="Tele-phosphohistidine intermediate" evidence="1">
    <location>
        <position position="37"/>
    </location>
</feature>
<evidence type="ECO:0000256" key="1">
    <source>
        <dbReference type="PIRSR" id="PIRSR613078-1"/>
    </source>
</evidence>
<protein>
    <submittedName>
        <fullName evidence="3">Histidine phosphatase family protein</fullName>
    </submittedName>
</protein>
<dbReference type="SUPFAM" id="SSF53254">
    <property type="entry name" value="Phosphoglycerate mutase-like"/>
    <property type="match status" value="1"/>
</dbReference>
<dbReference type="SMART" id="SM00855">
    <property type="entry name" value="PGAM"/>
    <property type="match status" value="1"/>
</dbReference>
<name>A0A6A8MCJ9_9FIRM</name>
<comment type="caution">
    <text evidence="3">The sequence shown here is derived from an EMBL/GenBank/DDBJ whole genome shotgun (WGS) entry which is preliminary data.</text>
</comment>
<dbReference type="InterPro" id="IPR029033">
    <property type="entry name" value="His_PPase_superfam"/>
</dbReference>
<feature type="active site" description="Proton donor/acceptor" evidence="1">
    <location>
        <position position="114"/>
    </location>
</feature>
<gene>
    <name evidence="3" type="ORF">FYJ66_06120</name>
</gene>
<reference evidence="3" key="1">
    <citation type="submission" date="2019-09" db="EMBL/GenBank/DDBJ databases">
        <title>In-depth cultivation of the pig gut microbiome towards novel bacterial diversity and tailored functional studies.</title>
        <authorList>
            <person name="Wylensek D."/>
            <person name="Hitch T.C.A."/>
            <person name="Clavel T."/>
        </authorList>
    </citation>
    <scope>NUCLEOTIDE SEQUENCE</scope>
    <source>
        <strain evidence="3">RF-744-FAT-WT-3</strain>
    </source>
</reference>
<dbReference type="Pfam" id="PF00300">
    <property type="entry name" value="His_Phos_1"/>
    <property type="match status" value="1"/>
</dbReference>
<dbReference type="GO" id="GO:0005737">
    <property type="term" value="C:cytoplasm"/>
    <property type="evidence" value="ECO:0007669"/>
    <property type="project" value="TreeGrafter"/>
</dbReference>
<proteinExistence type="predicted"/>
<dbReference type="InterPro" id="IPR050275">
    <property type="entry name" value="PGM_Phosphatase"/>
</dbReference>
<dbReference type="GO" id="GO:0016791">
    <property type="term" value="F:phosphatase activity"/>
    <property type="evidence" value="ECO:0007669"/>
    <property type="project" value="TreeGrafter"/>
</dbReference>
<feature type="binding site" evidence="2">
    <location>
        <begin position="36"/>
        <end position="43"/>
    </location>
    <ligand>
        <name>substrate</name>
    </ligand>
</feature>